<feature type="compositionally biased region" description="Pro residues" evidence="1">
    <location>
        <begin position="367"/>
        <end position="376"/>
    </location>
</feature>
<protein>
    <submittedName>
        <fullName evidence="2">Uncharacterized protein</fullName>
    </submittedName>
</protein>
<accession>A0AAV9GGZ5</accession>
<evidence type="ECO:0000256" key="1">
    <source>
        <dbReference type="SAM" id="MobiDB-lite"/>
    </source>
</evidence>
<comment type="caution">
    <text evidence="2">The sequence shown here is derived from an EMBL/GenBank/DDBJ whole genome shotgun (WGS) entry which is preliminary data.</text>
</comment>
<dbReference type="EMBL" id="MU865955">
    <property type="protein sequence ID" value="KAK4446645.1"/>
    <property type="molecule type" value="Genomic_DNA"/>
</dbReference>
<organism evidence="2 3">
    <name type="scientific">Podospora aff. communis PSN243</name>
    <dbReference type="NCBI Taxonomy" id="3040156"/>
    <lineage>
        <taxon>Eukaryota</taxon>
        <taxon>Fungi</taxon>
        <taxon>Dikarya</taxon>
        <taxon>Ascomycota</taxon>
        <taxon>Pezizomycotina</taxon>
        <taxon>Sordariomycetes</taxon>
        <taxon>Sordariomycetidae</taxon>
        <taxon>Sordariales</taxon>
        <taxon>Podosporaceae</taxon>
        <taxon>Podospora</taxon>
    </lineage>
</organism>
<feature type="compositionally biased region" description="Low complexity" evidence="1">
    <location>
        <begin position="279"/>
        <end position="290"/>
    </location>
</feature>
<evidence type="ECO:0000313" key="3">
    <source>
        <dbReference type="Proteomes" id="UP001321760"/>
    </source>
</evidence>
<feature type="compositionally biased region" description="Pro residues" evidence="1">
    <location>
        <begin position="460"/>
        <end position="470"/>
    </location>
</feature>
<reference evidence="2" key="1">
    <citation type="journal article" date="2023" name="Mol. Phylogenet. Evol.">
        <title>Genome-scale phylogeny and comparative genomics of the fungal order Sordariales.</title>
        <authorList>
            <person name="Hensen N."/>
            <person name="Bonometti L."/>
            <person name="Westerberg I."/>
            <person name="Brannstrom I.O."/>
            <person name="Guillou S."/>
            <person name="Cros-Aarteil S."/>
            <person name="Calhoun S."/>
            <person name="Haridas S."/>
            <person name="Kuo A."/>
            <person name="Mondo S."/>
            <person name="Pangilinan J."/>
            <person name="Riley R."/>
            <person name="LaButti K."/>
            <person name="Andreopoulos B."/>
            <person name="Lipzen A."/>
            <person name="Chen C."/>
            <person name="Yan M."/>
            <person name="Daum C."/>
            <person name="Ng V."/>
            <person name="Clum A."/>
            <person name="Steindorff A."/>
            <person name="Ohm R.A."/>
            <person name="Martin F."/>
            <person name="Silar P."/>
            <person name="Natvig D.O."/>
            <person name="Lalanne C."/>
            <person name="Gautier V."/>
            <person name="Ament-Velasquez S.L."/>
            <person name="Kruys A."/>
            <person name="Hutchinson M.I."/>
            <person name="Powell A.J."/>
            <person name="Barry K."/>
            <person name="Miller A.N."/>
            <person name="Grigoriev I.V."/>
            <person name="Debuchy R."/>
            <person name="Gladieux P."/>
            <person name="Hiltunen Thoren M."/>
            <person name="Johannesson H."/>
        </authorList>
    </citation>
    <scope>NUCLEOTIDE SEQUENCE</scope>
    <source>
        <strain evidence="2">PSN243</strain>
    </source>
</reference>
<keyword evidence="3" id="KW-1185">Reference proteome</keyword>
<feature type="compositionally biased region" description="Pro residues" evidence="1">
    <location>
        <begin position="480"/>
        <end position="489"/>
    </location>
</feature>
<proteinExistence type="predicted"/>
<name>A0AAV9GGZ5_9PEZI</name>
<feature type="region of interest" description="Disordered" evidence="1">
    <location>
        <begin position="251"/>
        <end position="403"/>
    </location>
</feature>
<gene>
    <name evidence="2" type="ORF">QBC34DRAFT_440653</name>
</gene>
<sequence length="534" mass="60644">MVYHNSRRGRDDGFDDYSDGDSYDSRSDASSDEGRPVRNWLGARPVFFLNREDGQQPVYEAWGLRLPADEFKPSVVTTSMGGEQADLANLHLAGLEEFQRKHRGGWASRVFRGKPKTYEQHIDNKCKKLPPVIQEAIHDLLEERGRHSSTVFRSRTWTVAVISARERYRFAQTKLAEARRHKLRFWKNSGSDELLDYFVVIRGSETDVCTDPRGFYQFAEFTNPWLDVDTDEGLRMDRERNRIFDERRKKIGAERRTRSPSLPSYRDWRERSPSPEPMPSRTRYRSPPSYRSRRSRSPISEPDTEVEAQRYIRMTRAAGNAPPSAPVAPAFNRYAPPPQTRSPSPYTSRSFSRPRVPYEEPNRWRAAPPPEQPAYPRPTVSVYAPQHFGFPEPDVDSDTESQYGHGTPECIACQVTPECEHYSRSRVCDRPINWRDDRATHPPCFICMAAGAPLSNPFDFGPPPPPPPHPIVTCPAYASSPPPSYPPTERPGSRNGDLDGDVNDSTDIESDGGDLDDGETTAVADSPQRSKDGE</sequence>
<feature type="compositionally biased region" description="Basic and acidic residues" evidence="1">
    <location>
        <begin position="23"/>
        <end position="36"/>
    </location>
</feature>
<feature type="compositionally biased region" description="Polar residues" evidence="1">
    <location>
        <begin position="341"/>
        <end position="351"/>
    </location>
</feature>
<reference evidence="2" key="2">
    <citation type="submission" date="2023-05" db="EMBL/GenBank/DDBJ databases">
        <authorList>
            <consortium name="Lawrence Berkeley National Laboratory"/>
            <person name="Steindorff A."/>
            <person name="Hensen N."/>
            <person name="Bonometti L."/>
            <person name="Westerberg I."/>
            <person name="Brannstrom I.O."/>
            <person name="Guillou S."/>
            <person name="Cros-Aarteil S."/>
            <person name="Calhoun S."/>
            <person name="Haridas S."/>
            <person name="Kuo A."/>
            <person name="Mondo S."/>
            <person name="Pangilinan J."/>
            <person name="Riley R."/>
            <person name="Labutti K."/>
            <person name="Andreopoulos B."/>
            <person name="Lipzen A."/>
            <person name="Chen C."/>
            <person name="Yanf M."/>
            <person name="Daum C."/>
            <person name="Ng V."/>
            <person name="Clum A."/>
            <person name="Ohm R."/>
            <person name="Martin F."/>
            <person name="Silar P."/>
            <person name="Natvig D."/>
            <person name="Lalanne C."/>
            <person name="Gautier V."/>
            <person name="Ament-Velasquez S.L."/>
            <person name="Kruys A."/>
            <person name="Hutchinson M.I."/>
            <person name="Powell A.J."/>
            <person name="Barry K."/>
            <person name="Miller A.N."/>
            <person name="Grigoriev I.V."/>
            <person name="Debuchy R."/>
            <person name="Gladieux P."/>
            <person name="Thoren M.H."/>
            <person name="Johannesson H."/>
        </authorList>
    </citation>
    <scope>NUCLEOTIDE SEQUENCE</scope>
    <source>
        <strain evidence="2">PSN243</strain>
    </source>
</reference>
<feature type="compositionally biased region" description="Acidic residues" evidence="1">
    <location>
        <begin position="13"/>
        <end position="22"/>
    </location>
</feature>
<dbReference type="AlphaFoldDB" id="A0AAV9GGZ5"/>
<feature type="region of interest" description="Disordered" evidence="1">
    <location>
        <begin position="458"/>
        <end position="534"/>
    </location>
</feature>
<evidence type="ECO:0000313" key="2">
    <source>
        <dbReference type="EMBL" id="KAK4446645.1"/>
    </source>
</evidence>
<feature type="compositionally biased region" description="Acidic residues" evidence="1">
    <location>
        <begin position="498"/>
        <end position="519"/>
    </location>
</feature>
<feature type="region of interest" description="Disordered" evidence="1">
    <location>
        <begin position="1"/>
        <end position="36"/>
    </location>
</feature>
<dbReference type="Proteomes" id="UP001321760">
    <property type="component" value="Unassembled WGS sequence"/>
</dbReference>